<proteinExistence type="predicted"/>
<dbReference type="AlphaFoldDB" id="A0A939EUJ9"/>
<comment type="caution">
    <text evidence="2">The sequence shown here is derived from an EMBL/GenBank/DDBJ whole genome shotgun (WGS) entry which is preliminary data.</text>
</comment>
<keyword evidence="3" id="KW-1185">Reference proteome</keyword>
<accession>A0A939EUJ9</accession>
<feature type="signal peptide" evidence="1">
    <location>
        <begin position="1"/>
        <end position="24"/>
    </location>
</feature>
<protein>
    <submittedName>
        <fullName evidence="2">DUF3089 domain-containing protein</fullName>
    </submittedName>
</protein>
<evidence type="ECO:0000313" key="2">
    <source>
        <dbReference type="EMBL" id="MBO0357246.1"/>
    </source>
</evidence>
<sequence>MRYAVFLRWSGLLLALLFSSCINAIKPGRDFTGCPTPEAPDYAQPANWAALPNRADAADTVPTHSGLHNQQATAAVDVFFVHPTTYINRKGWNGTVSQPALNRLTDRITIRQQASVFNNVGRIYAPRYRQATLFSFFDEQAANGPQAIELAYTDVKAAFQYYLTHYNQGRPIILAGHSQGTRHLTHILRDFFDHNSKLRQQLVAAYLIGFNVPEDMLQVVRPCEDSTATGCYITWNTVDWGQEYAPYQRSVAVNPLTWTRDTVAAPARLNLGGVPYSFNKVDTAVVDAKVHNGLLWIHRPKPLGYPRFLLPGHPELSHSFHIADYALFYMNIRQNVAARVRAYEQR</sequence>
<reference evidence="2" key="1">
    <citation type="submission" date="2021-03" db="EMBL/GenBank/DDBJ databases">
        <authorList>
            <person name="Kim M.K."/>
        </authorList>
    </citation>
    <scope>NUCLEOTIDE SEQUENCE</scope>
    <source>
        <strain evidence="2">BT186</strain>
    </source>
</reference>
<name>A0A939EUJ9_9BACT</name>
<organism evidence="2 3">
    <name type="scientific">Hymenobacter telluris</name>
    <dbReference type="NCBI Taxonomy" id="2816474"/>
    <lineage>
        <taxon>Bacteria</taxon>
        <taxon>Pseudomonadati</taxon>
        <taxon>Bacteroidota</taxon>
        <taxon>Cytophagia</taxon>
        <taxon>Cytophagales</taxon>
        <taxon>Hymenobacteraceae</taxon>
        <taxon>Hymenobacter</taxon>
    </lineage>
</organism>
<dbReference type="Pfam" id="PF11288">
    <property type="entry name" value="DUF3089"/>
    <property type="match status" value="1"/>
</dbReference>
<gene>
    <name evidence="2" type="ORF">J0X19_04765</name>
</gene>
<dbReference type="Proteomes" id="UP000664144">
    <property type="component" value="Unassembled WGS sequence"/>
</dbReference>
<feature type="chain" id="PRO_5038063440" evidence="1">
    <location>
        <begin position="25"/>
        <end position="346"/>
    </location>
</feature>
<dbReference type="SUPFAM" id="SSF53474">
    <property type="entry name" value="alpha/beta-Hydrolases"/>
    <property type="match status" value="1"/>
</dbReference>
<evidence type="ECO:0000256" key="1">
    <source>
        <dbReference type="SAM" id="SignalP"/>
    </source>
</evidence>
<keyword evidence="1" id="KW-0732">Signal</keyword>
<dbReference type="InterPro" id="IPR029058">
    <property type="entry name" value="AB_hydrolase_fold"/>
</dbReference>
<dbReference type="PROSITE" id="PS51257">
    <property type="entry name" value="PROKAR_LIPOPROTEIN"/>
    <property type="match status" value="1"/>
</dbReference>
<evidence type="ECO:0000313" key="3">
    <source>
        <dbReference type="Proteomes" id="UP000664144"/>
    </source>
</evidence>
<dbReference type="RefSeq" id="WP_206981807.1">
    <property type="nucleotide sequence ID" value="NZ_JAFLQZ010000002.1"/>
</dbReference>
<dbReference type="InterPro" id="IPR021440">
    <property type="entry name" value="DUF3089"/>
</dbReference>
<dbReference type="EMBL" id="JAFLQZ010000002">
    <property type="protein sequence ID" value="MBO0357246.1"/>
    <property type="molecule type" value="Genomic_DNA"/>
</dbReference>